<feature type="signal peptide" evidence="12">
    <location>
        <begin position="1"/>
        <end position="33"/>
    </location>
</feature>
<dbReference type="PANTHER" id="PTHR33478">
    <property type="entry name" value="EXTRACELLULAR METALLOPROTEINASE MEP"/>
    <property type="match status" value="1"/>
</dbReference>
<keyword evidence="9" id="KW-0862">Zinc</keyword>
<dbReference type="InterPro" id="IPR001842">
    <property type="entry name" value="Peptidase_M36"/>
</dbReference>
<keyword evidence="7 12" id="KW-0732">Signal</keyword>
<evidence type="ECO:0000313" key="14">
    <source>
        <dbReference type="EMBL" id="GAA4399013.1"/>
    </source>
</evidence>
<accession>A0ABP8K1W8</accession>
<keyword evidence="15" id="KW-1185">Reference proteome</keyword>
<dbReference type="PANTHER" id="PTHR33478:SF1">
    <property type="entry name" value="EXTRACELLULAR METALLOPROTEINASE MEP"/>
    <property type="match status" value="1"/>
</dbReference>
<dbReference type="EMBL" id="BAABFX010000033">
    <property type="protein sequence ID" value="GAA4399013.1"/>
    <property type="molecule type" value="Genomic_DNA"/>
</dbReference>
<dbReference type="SUPFAM" id="SSF55486">
    <property type="entry name" value="Metalloproteases ('zincins'), catalytic domain"/>
    <property type="match status" value="1"/>
</dbReference>
<comment type="subcellular location">
    <subcellularLocation>
        <location evidence="2">Secreted</location>
    </subcellularLocation>
</comment>
<dbReference type="InterPro" id="IPR050371">
    <property type="entry name" value="Fungal_virulence_M36"/>
</dbReference>
<name>A0ABP8K1W8_9MICO</name>
<evidence type="ECO:0000256" key="9">
    <source>
        <dbReference type="ARBA" id="ARBA00022833"/>
    </source>
</evidence>
<dbReference type="CDD" id="cd09596">
    <property type="entry name" value="M36"/>
    <property type="match status" value="1"/>
</dbReference>
<proteinExistence type="inferred from homology"/>
<keyword evidence="6" id="KW-0479">Metal-binding</keyword>
<feature type="domain" description="FTP" evidence="13">
    <location>
        <begin position="104"/>
        <end position="152"/>
    </location>
</feature>
<dbReference type="Gene3D" id="1.10.390.10">
    <property type="entry name" value="Neutral Protease Domain 2"/>
    <property type="match status" value="1"/>
</dbReference>
<keyword evidence="8" id="KW-0378">Hydrolase</keyword>
<comment type="caution">
    <text evidence="14">The sequence shown here is derived from an EMBL/GenBank/DDBJ whole genome shotgun (WGS) entry which is preliminary data.</text>
</comment>
<evidence type="ECO:0000313" key="15">
    <source>
        <dbReference type="Proteomes" id="UP001500390"/>
    </source>
</evidence>
<protein>
    <recommendedName>
        <fullName evidence="13">FTP domain-containing protein</fullName>
    </recommendedName>
</protein>
<reference evidence="15" key="1">
    <citation type="journal article" date="2019" name="Int. J. Syst. Evol. Microbiol.">
        <title>The Global Catalogue of Microorganisms (GCM) 10K type strain sequencing project: providing services to taxonomists for standard genome sequencing and annotation.</title>
        <authorList>
            <consortium name="The Broad Institute Genomics Platform"/>
            <consortium name="The Broad Institute Genome Sequencing Center for Infectious Disease"/>
            <person name="Wu L."/>
            <person name="Ma J."/>
        </authorList>
    </citation>
    <scope>NUCLEOTIDE SEQUENCE [LARGE SCALE GENOMIC DNA]</scope>
    <source>
        <strain evidence="15">JCM 17738</strain>
    </source>
</reference>
<dbReference type="Gene3D" id="3.10.170.10">
    <property type="match status" value="1"/>
</dbReference>
<dbReference type="InterPro" id="IPR027268">
    <property type="entry name" value="Peptidase_M4/M1_CTD_sf"/>
</dbReference>
<evidence type="ECO:0000256" key="7">
    <source>
        <dbReference type="ARBA" id="ARBA00022729"/>
    </source>
</evidence>
<evidence type="ECO:0000256" key="2">
    <source>
        <dbReference type="ARBA" id="ARBA00004613"/>
    </source>
</evidence>
<evidence type="ECO:0000256" key="5">
    <source>
        <dbReference type="ARBA" id="ARBA00022670"/>
    </source>
</evidence>
<evidence type="ECO:0000256" key="6">
    <source>
        <dbReference type="ARBA" id="ARBA00022723"/>
    </source>
</evidence>
<keyword evidence="4" id="KW-0964">Secreted</keyword>
<evidence type="ECO:0000256" key="11">
    <source>
        <dbReference type="ARBA" id="ARBA00023145"/>
    </source>
</evidence>
<evidence type="ECO:0000259" key="13">
    <source>
        <dbReference type="Pfam" id="PF07504"/>
    </source>
</evidence>
<dbReference type="Pfam" id="PF02128">
    <property type="entry name" value="Peptidase_M36"/>
    <property type="match status" value="1"/>
</dbReference>
<feature type="chain" id="PRO_5047364070" description="FTP domain-containing protein" evidence="12">
    <location>
        <begin position="34"/>
        <end position="710"/>
    </location>
</feature>
<evidence type="ECO:0000256" key="8">
    <source>
        <dbReference type="ARBA" id="ARBA00022801"/>
    </source>
</evidence>
<comment type="similarity">
    <text evidence="3">Belongs to the peptidase M36 family.</text>
</comment>
<evidence type="ECO:0000256" key="10">
    <source>
        <dbReference type="ARBA" id="ARBA00023049"/>
    </source>
</evidence>
<evidence type="ECO:0000256" key="12">
    <source>
        <dbReference type="SAM" id="SignalP"/>
    </source>
</evidence>
<dbReference type="Pfam" id="PF07504">
    <property type="entry name" value="FTP"/>
    <property type="match status" value="1"/>
</dbReference>
<dbReference type="InterPro" id="IPR011096">
    <property type="entry name" value="FTP_domain"/>
</dbReference>
<evidence type="ECO:0000256" key="1">
    <source>
        <dbReference type="ARBA" id="ARBA00001947"/>
    </source>
</evidence>
<evidence type="ECO:0000256" key="4">
    <source>
        <dbReference type="ARBA" id="ARBA00022525"/>
    </source>
</evidence>
<gene>
    <name evidence="14" type="ORF">GCM10023153_24550</name>
</gene>
<keyword evidence="11" id="KW-0865">Zymogen</keyword>
<comment type="cofactor">
    <cofactor evidence="1">
        <name>Zn(2+)</name>
        <dbReference type="ChEBI" id="CHEBI:29105"/>
    </cofactor>
</comment>
<sequence>MASLEDVMRARRSVSLGLGAVLVLSLAAPVAAAAAAPDRKPGASSASPPGAGDLVRRNAFGWVESTSSPAGLTKPSKAPAGDIALAYARSAGSDFGLGSGAAKTLVVTKAQRLTTGATAVHVGQRVEGLRVTDAVLTVVVAADGRVMSAAGRLARGTTTKGTSAGLTARQALDASAAKQGAKAERPLREADLRSTGKKTFPNVYRQGSASERPVTAELAWYPSADGQSLRLAWVTDIESSGQQWWESVVDASTGAVIERTSRYAHAGPEGTVWREQHPEAAGATRQVTAFTGLDGSWVSGTTTSGNNVNAYLDRNDDDANNEYQPQTPASGDPEYQHFNYAFGDTWRTTADVSSLAALDADRDAAITQLFYYTNVMHDWLYGHGFDEASGNFQVDNYGRGGSGNDPVLAEAQDGWDFGCVDDKGTNSPGDDEAIRCLNNANFGTPVDGQSPRMQMYMWAPNRPYRDGDLDGDVIAHEYGHGVSSRLVGGGDLGYNGDDQRGALGEGWSDVVSYLKWGDAVIGEYVTGNASTGIRSVAYDASTLDFQDYDVNAGSGHGPGQIWATTLYDIRDQLPGGVEAMASLVLDGMKATPANPTFLQARDGLLAADGNANRCLIWSAFAGRGLGTGSTGSLDTVPTFSDDVPAECLPTADAGGPYVTAEGTDVALDGTGSAAGSDPSAGAIATYERDLDKDGAYDDGIGATPTFSTVG</sequence>
<keyword evidence="5" id="KW-0645">Protease</keyword>
<keyword evidence="10" id="KW-0482">Metalloprotease</keyword>
<organism evidence="14 15">
    <name type="scientific">Ornithinibacter aureus</name>
    <dbReference type="NCBI Taxonomy" id="622664"/>
    <lineage>
        <taxon>Bacteria</taxon>
        <taxon>Bacillati</taxon>
        <taxon>Actinomycetota</taxon>
        <taxon>Actinomycetes</taxon>
        <taxon>Micrococcales</taxon>
        <taxon>Intrasporangiaceae</taxon>
        <taxon>Ornithinibacter</taxon>
    </lineage>
</organism>
<evidence type="ECO:0000256" key="3">
    <source>
        <dbReference type="ARBA" id="ARBA00006006"/>
    </source>
</evidence>
<dbReference type="Proteomes" id="UP001500390">
    <property type="component" value="Unassembled WGS sequence"/>
</dbReference>